<gene>
    <name evidence="2" type="ORF">MERR_LOCUS10817</name>
</gene>
<dbReference type="InterPro" id="IPR052343">
    <property type="entry name" value="Retrotransposon-Effector_Assoc"/>
</dbReference>
<evidence type="ECO:0000259" key="1">
    <source>
        <dbReference type="PROSITE" id="PS50878"/>
    </source>
</evidence>
<dbReference type="EMBL" id="CACVBM020000788">
    <property type="protein sequence ID" value="CAA7023582.1"/>
    <property type="molecule type" value="Genomic_DNA"/>
</dbReference>
<protein>
    <recommendedName>
        <fullName evidence="1">Reverse transcriptase domain-containing protein</fullName>
    </recommendedName>
</protein>
<evidence type="ECO:0000313" key="2">
    <source>
        <dbReference type="EMBL" id="CAA7023582.1"/>
    </source>
</evidence>
<dbReference type="PANTHER" id="PTHR46890">
    <property type="entry name" value="NON-LTR RETROLELEMENT REVERSE TRANSCRIPTASE-LIKE PROTEIN-RELATED"/>
    <property type="match status" value="1"/>
</dbReference>
<proteinExistence type="predicted"/>
<dbReference type="Pfam" id="PF00078">
    <property type="entry name" value="RVT_1"/>
    <property type="match status" value="1"/>
</dbReference>
<dbReference type="SUPFAM" id="SSF56672">
    <property type="entry name" value="DNA/RNA polymerases"/>
    <property type="match status" value="1"/>
</dbReference>
<organism evidence="2 3">
    <name type="scientific">Microthlaspi erraticum</name>
    <dbReference type="NCBI Taxonomy" id="1685480"/>
    <lineage>
        <taxon>Eukaryota</taxon>
        <taxon>Viridiplantae</taxon>
        <taxon>Streptophyta</taxon>
        <taxon>Embryophyta</taxon>
        <taxon>Tracheophyta</taxon>
        <taxon>Spermatophyta</taxon>
        <taxon>Magnoliopsida</taxon>
        <taxon>eudicotyledons</taxon>
        <taxon>Gunneridae</taxon>
        <taxon>Pentapetalae</taxon>
        <taxon>rosids</taxon>
        <taxon>malvids</taxon>
        <taxon>Brassicales</taxon>
        <taxon>Brassicaceae</taxon>
        <taxon>Coluteocarpeae</taxon>
        <taxon>Microthlaspi</taxon>
    </lineage>
</organism>
<evidence type="ECO:0000313" key="3">
    <source>
        <dbReference type="Proteomes" id="UP000467841"/>
    </source>
</evidence>
<reference evidence="2" key="1">
    <citation type="submission" date="2020-01" db="EMBL/GenBank/DDBJ databases">
        <authorList>
            <person name="Mishra B."/>
        </authorList>
    </citation>
    <scope>NUCLEOTIDE SEQUENCE [LARGE SCALE GENOMIC DNA]</scope>
</reference>
<name>A0A6D2IEC9_9BRAS</name>
<sequence>MEKVAVEYFSDLFTTTSPDDFTDILDGIIPEVISGTDNAFLTRPASEEEVRVALFLMNPEKAPGPDGMTALFFQKSWSLFKKDILGLINDFLTTGAFDNRLNMTNICLIPKTERPTRMTEMRPISLCNVGYKIISKVLCERLKIVLSQLISETQSAFVPGRLISDNILIAQEMFHGLRTNKSCKGKYMAVKTDMSKAYDRVEWQFVEATMRKMSFDDRWIGWIMKCIKSVEYKVLINGQPRRKIIPNRGLRQGDPISPYIFILCTEVLISNLKRAELSKSLTGLKVARASPPVSHLLFADDSLFFCKATVEESAILLQILQNYERASGQKINFDKSSIQFGHTVETTVRAEIHHILGIHKVGGSGII</sequence>
<dbReference type="InterPro" id="IPR000477">
    <property type="entry name" value="RT_dom"/>
</dbReference>
<dbReference type="PROSITE" id="PS50878">
    <property type="entry name" value="RT_POL"/>
    <property type="match status" value="1"/>
</dbReference>
<dbReference type="AlphaFoldDB" id="A0A6D2IEC9"/>
<dbReference type="OrthoDB" id="1744687at2759"/>
<dbReference type="InterPro" id="IPR043502">
    <property type="entry name" value="DNA/RNA_pol_sf"/>
</dbReference>
<dbReference type="PANTHER" id="PTHR46890:SF48">
    <property type="entry name" value="RNA-DIRECTED DNA POLYMERASE"/>
    <property type="match status" value="1"/>
</dbReference>
<feature type="domain" description="Reverse transcriptase" evidence="1">
    <location>
        <begin position="90"/>
        <end position="360"/>
    </location>
</feature>
<dbReference type="CDD" id="cd01650">
    <property type="entry name" value="RT_nLTR_like"/>
    <property type="match status" value="1"/>
</dbReference>
<keyword evidence="3" id="KW-1185">Reference proteome</keyword>
<comment type="caution">
    <text evidence="2">The sequence shown here is derived from an EMBL/GenBank/DDBJ whole genome shotgun (WGS) entry which is preliminary data.</text>
</comment>
<accession>A0A6D2IEC9</accession>
<dbReference type="Proteomes" id="UP000467841">
    <property type="component" value="Unassembled WGS sequence"/>
</dbReference>